<dbReference type="Proteomes" id="UP000324326">
    <property type="component" value="Unassembled WGS sequence"/>
</dbReference>
<evidence type="ECO:0000256" key="2">
    <source>
        <dbReference type="ARBA" id="ARBA00010692"/>
    </source>
</evidence>
<keyword evidence="7 8" id="KW-0472">Membrane</keyword>
<protein>
    <recommendedName>
        <fullName evidence="8">Biotin transporter</fullName>
    </recommendedName>
</protein>
<organism evidence="10 11">
    <name type="scientific">Bacillus swezeyi</name>
    <dbReference type="NCBI Taxonomy" id="1925020"/>
    <lineage>
        <taxon>Bacteria</taxon>
        <taxon>Bacillati</taxon>
        <taxon>Bacillota</taxon>
        <taxon>Bacilli</taxon>
        <taxon>Bacillales</taxon>
        <taxon>Bacillaceae</taxon>
        <taxon>Bacillus</taxon>
    </lineage>
</organism>
<dbReference type="AlphaFoldDB" id="A0A5M8S5H6"/>
<dbReference type="STRING" id="1925020.BTA30_12895"/>
<reference evidence="10 11" key="1">
    <citation type="submission" date="2018-08" db="EMBL/GenBank/DDBJ databases">
        <title>Bacillus phenotypic plasticity.</title>
        <authorList>
            <person name="Hurtado E."/>
        </authorList>
    </citation>
    <scope>NUCLEOTIDE SEQUENCE [LARGE SCALE GENOMIC DNA]</scope>
    <source>
        <strain evidence="10 11">427</strain>
    </source>
</reference>
<evidence type="ECO:0000256" key="8">
    <source>
        <dbReference type="PIRNR" id="PIRNR016661"/>
    </source>
</evidence>
<dbReference type="PIRSF" id="PIRSF016661">
    <property type="entry name" value="BioY"/>
    <property type="match status" value="1"/>
</dbReference>
<dbReference type="PANTHER" id="PTHR34295:SF4">
    <property type="entry name" value="BIOTIN TRANSPORTER BIOY-RELATED"/>
    <property type="match status" value="1"/>
</dbReference>
<evidence type="ECO:0000256" key="6">
    <source>
        <dbReference type="ARBA" id="ARBA00022989"/>
    </source>
</evidence>
<name>A0A5M8S5H6_9BACI</name>
<feature type="transmembrane region" description="Helical" evidence="9">
    <location>
        <begin position="53"/>
        <end position="73"/>
    </location>
</feature>
<keyword evidence="3 8" id="KW-0813">Transport</keyword>
<dbReference type="Pfam" id="PF02632">
    <property type="entry name" value="BioY"/>
    <property type="match status" value="1"/>
</dbReference>
<feature type="transmembrane region" description="Helical" evidence="9">
    <location>
        <begin position="85"/>
        <end position="103"/>
    </location>
</feature>
<sequence>MHVKDMTFISLSTAIIAVLGFFPPIVLPFTPVPITLQTLGVMLAGGINKPKNAGLSLIVFLLLVASGMPLLSGGRGGIGVFTSPSAGYLLAYPAAAFCIALAVGRLSILRFRNIFFIHLLFGILFIYAVGIPVQAFLMQIDFIKALRYSLVFVPGDLLKSAAAAYLVLKLRKALQIRDAGN</sequence>
<keyword evidence="5 9" id="KW-0812">Transmembrane</keyword>
<keyword evidence="6 9" id="KW-1133">Transmembrane helix</keyword>
<keyword evidence="4 8" id="KW-1003">Cell membrane</keyword>
<comment type="subcellular location">
    <subcellularLocation>
        <location evidence="1 8">Cell membrane</location>
        <topology evidence="1 8">Multi-pass membrane protein</topology>
    </subcellularLocation>
</comment>
<feature type="transmembrane region" description="Helical" evidence="9">
    <location>
        <begin position="148"/>
        <end position="168"/>
    </location>
</feature>
<accession>A0A5M8S5H6</accession>
<evidence type="ECO:0000313" key="11">
    <source>
        <dbReference type="Proteomes" id="UP000324326"/>
    </source>
</evidence>
<dbReference type="GO" id="GO:0005886">
    <property type="term" value="C:plasma membrane"/>
    <property type="evidence" value="ECO:0007669"/>
    <property type="project" value="UniProtKB-SubCell"/>
</dbReference>
<dbReference type="PANTHER" id="PTHR34295">
    <property type="entry name" value="BIOTIN TRANSPORTER BIOY"/>
    <property type="match status" value="1"/>
</dbReference>
<dbReference type="Gene3D" id="1.10.1760.20">
    <property type="match status" value="1"/>
</dbReference>
<evidence type="ECO:0000313" key="10">
    <source>
        <dbReference type="EMBL" id="KAA6453422.1"/>
    </source>
</evidence>
<dbReference type="GO" id="GO:0015225">
    <property type="term" value="F:biotin transmembrane transporter activity"/>
    <property type="evidence" value="ECO:0007669"/>
    <property type="project" value="UniProtKB-UniRule"/>
</dbReference>
<evidence type="ECO:0000256" key="9">
    <source>
        <dbReference type="SAM" id="Phobius"/>
    </source>
</evidence>
<evidence type="ECO:0000256" key="5">
    <source>
        <dbReference type="ARBA" id="ARBA00022692"/>
    </source>
</evidence>
<evidence type="ECO:0000256" key="7">
    <source>
        <dbReference type="ARBA" id="ARBA00023136"/>
    </source>
</evidence>
<comment type="caution">
    <text evidence="10">The sequence shown here is derived from an EMBL/GenBank/DDBJ whole genome shotgun (WGS) entry which is preliminary data.</text>
</comment>
<dbReference type="EMBL" id="QSND01000001">
    <property type="protein sequence ID" value="KAA6453422.1"/>
    <property type="molecule type" value="Genomic_DNA"/>
</dbReference>
<gene>
    <name evidence="10" type="ORF">DX927_04285</name>
</gene>
<dbReference type="RefSeq" id="WP_148956122.1">
    <property type="nucleotide sequence ID" value="NZ_QSND01000001.1"/>
</dbReference>
<evidence type="ECO:0000256" key="4">
    <source>
        <dbReference type="ARBA" id="ARBA00022475"/>
    </source>
</evidence>
<evidence type="ECO:0000256" key="1">
    <source>
        <dbReference type="ARBA" id="ARBA00004651"/>
    </source>
</evidence>
<dbReference type="InterPro" id="IPR003784">
    <property type="entry name" value="BioY"/>
</dbReference>
<evidence type="ECO:0000256" key="3">
    <source>
        <dbReference type="ARBA" id="ARBA00022448"/>
    </source>
</evidence>
<comment type="similarity">
    <text evidence="2 8">Belongs to the BioY family.</text>
</comment>
<feature type="transmembrane region" description="Helical" evidence="9">
    <location>
        <begin position="6"/>
        <end position="32"/>
    </location>
</feature>
<proteinExistence type="inferred from homology"/>
<feature type="transmembrane region" description="Helical" evidence="9">
    <location>
        <begin position="115"/>
        <end position="136"/>
    </location>
</feature>